<gene>
    <name evidence="7" type="ORF">HWN40_07275</name>
</gene>
<evidence type="ECO:0000256" key="3">
    <source>
        <dbReference type="ARBA" id="ARBA00022741"/>
    </source>
</evidence>
<organism evidence="7 8">
    <name type="scientific">Methanolobus zinderi</name>
    <dbReference type="NCBI Taxonomy" id="536044"/>
    <lineage>
        <taxon>Archaea</taxon>
        <taxon>Methanobacteriati</taxon>
        <taxon>Methanobacteriota</taxon>
        <taxon>Stenosarchaea group</taxon>
        <taxon>Methanomicrobia</taxon>
        <taxon>Methanosarcinales</taxon>
        <taxon>Methanosarcinaceae</taxon>
        <taxon>Methanolobus</taxon>
    </lineage>
</organism>
<dbReference type="GO" id="GO:0006637">
    <property type="term" value="P:acyl-CoA metabolic process"/>
    <property type="evidence" value="ECO:0007669"/>
    <property type="project" value="TreeGrafter"/>
</dbReference>
<dbReference type="OrthoDB" id="193284at2157"/>
<name>A0A7D5E8Y4_9EURY</name>
<dbReference type="Proteomes" id="UP000509594">
    <property type="component" value="Chromosome"/>
</dbReference>
<dbReference type="InterPro" id="IPR045851">
    <property type="entry name" value="AMP-bd_C_sf"/>
</dbReference>
<dbReference type="InterPro" id="IPR042099">
    <property type="entry name" value="ANL_N_sf"/>
</dbReference>
<dbReference type="GO" id="GO:0015645">
    <property type="term" value="F:fatty acid ligase activity"/>
    <property type="evidence" value="ECO:0007669"/>
    <property type="project" value="TreeGrafter"/>
</dbReference>
<evidence type="ECO:0000259" key="6">
    <source>
        <dbReference type="Pfam" id="PF13193"/>
    </source>
</evidence>
<keyword evidence="3" id="KW-0547">Nucleotide-binding</keyword>
<proteinExistence type="inferred from homology"/>
<dbReference type="EMBL" id="CP058215">
    <property type="protein sequence ID" value="QLC50057.1"/>
    <property type="molecule type" value="Genomic_DNA"/>
</dbReference>
<comment type="similarity">
    <text evidence="1">Belongs to the ATP-dependent AMP-binding enzyme family.</text>
</comment>
<dbReference type="PANTHER" id="PTHR43605">
    <property type="entry name" value="ACYL-COENZYME A SYNTHETASE"/>
    <property type="match status" value="1"/>
</dbReference>
<dbReference type="Pfam" id="PF13193">
    <property type="entry name" value="AMP-binding_C"/>
    <property type="match status" value="1"/>
</dbReference>
<keyword evidence="4" id="KW-0067">ATP-binding</keyword>
<reference evidence="7 8" key="1">
    <citation type="submission" date="2020-06" db="EMBL/GenBank/DDBJ databases">
        <title>Methanolobus halotolerans sp. nov., isolated from a saline lake Tus in Siberia.</title>
        <authorList>
            <person name="Shen Y."/>
            <person name="Chen S.-C."/>
            <person name="Lai M.-C."/>
            <person name="Huang H.-H."/>
            <person name="Chiu H.-H."/>
            <person name="Tang S.-L."/>
            <person name="Rogozin D.Y."/>
            <person name="Degermendzhy A.G."/>
        </authorList>
    </citation>
    <scope>NUCLEOTIDE SEQUENCE [LARGE SCALE GENOMIC DNA]</scope>
    <source>
        <strain evidence="7 8">DSM 21339</strain>
    </source>
</reference>
<evidence type="ECO:0000313" key="7">
    <source>
        <dbReference type="EMBL" id="QLC50057.1"/>
    </source>
</evidence>
<keyword evidence="2" id="KW-0436">Ligase</keyword>
<dbReference type="InterPro" id="IPR051087">
    <property type="entry name" value="Mitochondrial_ACSM"/>
</dbReference>
<dbReference type="PANTHER" id="PTHR43605:SF10">
    <property type="entry name" value="ACYL-COA SYNTHETASE MEDIUM CHAIN FAMILY MEMBER 3"/>
    <property type="match status" value="1"/>
</dbReference>
<dbReference type="GO" id="GO:0005524">
    <property type="term" value="F:ATP binding"/>
    <property type="evidence" value="ECO:0007669"/>
    <property type="project" value="UniProtKB-KW"/>
</dbReference>
<evidence type="ECO:0000259" key="5">
    <source>
        <dbReference type="Pfam" id="PF00501"/>
    </source>
</evidence>
<evidence type="ECO:0000313" key="8">
    <source>
        <dbReference type="Proteomes" id="UP000509594"/>
    </source>
</evidence>
<evidence type="ECO:0000256" key="1">
    <source>
        <dbReference type="ARBA" id="ARBA00006432"/>
    </source>
</evidence>
<dbReference type="InterPro" id="IPR000873">
    <property type="entry name" value="AMP-dep_synth/lig_dom"/>
</dbReference>
<protein>
    <submittedName>
        <fullName evidence="7">AMP-binding protein</fullName>
    </submittedName>
</protein>
<accession>A0A7D5E8Y4</accession>
<dbReference type="GeneID" id="55821464"/>
<feature type="domain" description="AMP-binding enzyme C-terminal" evidence="6">
    <location>
        <begin position="493"/>
        <end position="571"/>
    </location>
</feature>
<dbReference type="GO" id="GO:0006633">
    <property type="term" value="P:fatty acid biosynthetic process"/>
    <property type="evidence" value="ECO:0007669"/>
    <property type="project" value="TreeGrafter"/>
</dbReference>
<evidence type="ECO:0000256" key="2">
    <source>
        <dbReference type="ARBA" id="ARBA00022598"/>
    </source>
</evidence>
<sequence>MASLLNRYVSQTDFDSYEDFKQNFRINIPDNFNFAYDVVDVYAEEQPEKKALGINIPDNFNFAYDVVDVYAEEQPEKKALVWCDDNGDERIFNFKDLAEYSNKAANILKKFGIKKGDSVMLMLKSRYEFWFCLLGLHRIGATAVPATHMLTKKDIVYRVERGNISMVICAPDVNVLDYVDEAYDEVSSILRTRIAIGMKRDGWISFEEELEAESAEFERPVGEEATDNDDILLNYFSSGTTGFPKMVLHKFTYPLAHIITAKYWQNVEDGGLHYTVADSGWAKCEWGKIYGQWIAGSAVFVYDYERFAADRMLDNAIKYGVTTFCAPPTIYRFLIREDLSKYDFSNLKYCVTAGEPLNPEVYEKFLEITGLKLMEGFGQTETVVTLATYPWLEPKPGSMGQPSPEYSIELLNAEGKPAEVGEEGEIVIHTSFGNPPGIFTGYGSEPERTAAVWHDGYYHTGDMAWKDEDGYFWFVGRADDIIKTSGYRVGPFEVESALIEHPAVLECAITGVPDPIRGQIIKATIVLTKNYTASEELKKELQDHVKKVTAPYKYPRAIEFVTELPKTISGKIRRVEIRDHDKEPQ</sequence>
<dbReference type="RefSeq" id="WP_176965113.1">
    <property type="nucleotide sequence ID" value="NZ_CP058215.1"/>
</dbReference>
<dbReference type="SUPFAM" id="SSF56801">
    <property type="entry name" value="Acetyl-CoA synthetase-like"/>
    <property type="match status" value="1"/>
</dbReference>
<dbReference type="AlphaFoldDB" id="A0A7D5E8Y4"/>
<dbReference type="KEGG" id="mzi:HWN40_07275"/>
<feature type="domain" description="AMP-dependent synthetase/ligase" evidence="5">
    <location>
        <begin position="70"/>
        <end position="442"/>
    </location>
</feature>
<dbReference type="Gene3D" id="3.40.50.12780">
    <property type="entry name" value="N-terminal domain of ligase-like"/>
    <property type="match status" value="1"/>
</dbReference>
<evidence type="ECO:0000256" key="4">
    <source>
        <dbReference type="ARBA" id="ARBA00022840"/>
    </source>
</evidence>
<dbReference type="FunFam" id="3.30.300.30:FF:000005">
    <property type="entry name" value="Acyl-coenzyme A synthetase ACSM5, mitochondrial"/>
    <property type="match status" value="1"/>
</dbReference>
<dbReference type="GO" id="GO:0016405">
    <property type="term" value="F:CoA-ligase activity"/>
    <property type="evidence" value="ECO:0007669"/>
    <property type="project" value="UniProtKB-ARBA"/>
</dbReference>
<dbReference type="Gene3D" id="3.30.300.30">
    <property type="match status" value="1"/>
</dbReference>
<dbReference type="Pfam" id="PF00501">
    <property type="entry name" value="AMP-binding"/>
    <property type="match status" value="1"/>
</dbReference>
<keyword evidence="8" id="KW-1185">Reference proteome</keyword>
<dbReference type="GO" id="GO:0004321">
    <property type="term" value="F:fatty-acyl-CoA synthase activity"/>
    <property type="evidence" value="ECO:0007669"/>
    <property type="project" value="TreeGrafter"/>
</dbReference>
<dbReference type="InterPro" id="IPR025110">
    <property type="entry name" value="AMP-bd_C"/>
</dbReference>